<feature type="region of interest" description="Disordered" evidence="1">
    <location>
        <begin position="77"/>
        <end position="171"/>
    </location>
</feature>
<accession>B0CR77</accession>
<sequence>MATRRRIGVSIATTEAARRQLMQPVPCWEKAWVATETSPAGTSLKIYKWVKTEKVPVRIIRISELVTGSERVHQQFSDDEGEVDEPLVPLPDEPEVVDGDEEMDPDDVVVVAEPAKDSLEVDNVLDDPPSKLPSPKPKLLMSLQPSSNLGGDDRGDGLDDSLTPLESNMGEKKDIELEISALGPDGIPLESAHDLTQMDVEDVLTGGPMMDDSSDAFAGTS</sequence>
<dbReference type="OrthoDB" id="2595509at2759"/>
<evidence type="ECO:0000313" key="2">
    <source>
        <dbReference type="EMBL" id="EDR15154.1"/>
    </source>
</evidence>
<dbReference type="GeneID" id="6069449"/>
<dbReference type="STRING" id="486041.B0CR77"/>
<dbReference type="EMBL" id="DS547091">
    <property type="protein sequence ID" value="EDR15154.1"/>
    <property type="molecule type" value="Genomic_DNA"/>
</dbReference>
<keyword evidence="3" id="KW-1185">Reference proteome</keyword>
<dbReference type="InParanoid" id="B0CR77"/>
<dbReference type="KEGG" id="lbc:LACBIDRAFT_301050"/>
<feature type="compositionally biased region" description="Acidic residues" evidence="1">
    <location>
        <begin position="92"/>
        <end position="107"/>
    </location>
</feature>
<feature type="compositionally biased region" description="Low complexity" evidence="1">
    <location>
        <begin position="137"/>
        <end position="150"/>
    </location>
</feature>
<dbReference type="AlphaFoldDB" id="B0CR77"/>
<name>B0CR77_LACBS</name>
<reference evidence="2 3" key="1">
    <citation type="journal article" date="2008" name="Nature">
        <title>The genome of Laccaria bicolor provides insights into mycorrhizal symbiosis.</title>
        <authorList>
            <person name="Martin F."/>
            <person name="Aerts A."/>
            <person name="Ahren D."/>
            <person name="Brun A."/>
            <person name="Danchin E.G.J."/>
            <person name="Duchaussoy F."/>
            <person name="Gibon J."/>
            <person name="Kohler A."/>
            <person name="Lindquist E."/>
            <person name="Pereda V."/>
            <person name="Salamov A."/>
            <person name="Shapiro H.J."/>
            <person name="Wuyts J."/>
            <person name="Blaudez D."/>
            <person name="Buee M."/>
            <person name="Brokstein P."/>
            <person name="Canbaeck B."/>
            <person name="Cohen D."/>
            <person name="Courty P.E."/>
            <person name="Coutinho P.M."/>
            <person name="Delaruelle C."/>
            <person name="Detter J.C."/>
            <person name="Deveau A."/>
            <person name="DiFazio S."/>
            <person name="Duplessis S."/>
            <person name="Fraissinet-Tachet L."/>
            <person name="Lucic E."/>
            <person name="Frey-Klett P."/>
            <person name="Fourrey C."/>
            <person name="Feussner I."/>
            <person name="Gay G."/>
            <person name="Grimwood J."/>
            <person name="Hoegger P.J."/>
            <person name="Jain P."/>
            <person name="Kilaru S."/>
            <person name="Labbe J."/>
            <person name="Lin Y.C."/>
            <person name="Legue V."/>
            <person name="Le Tacon F."/>
            <person name="Marmeisse R."/>
            <person name="Melayah D."/>
            <person name="Montanini B."/>
            <person name="Muratet M."/>
            <person name="Nehls U."/>
            <person name="Niculita-Hirzel H."/>
            <person name="Oudot-Le Secq M.P."/>
            <person name="Peter M."/>
            <person name="Quesneville H."/>
            <person name="Rajashekar B."/>
            <person name="Reich M."/>
            <person name="Rouhier N."/>
            <person name="Schmutz J."/>
            <person name="Yin T."/>
            <person name="Chalot M."/>
            <person name="Henrissat B."/>
            <person name="Kuees U."/>
            <person name="Lucas S."/>
            <person name="Van de Peer Y."/>
            <person name="Podila G.K."/>
            <person name="Polle A."/>
            <person name="Pukkila P.J."/>
            <person name="Richardson P.M."/>
            <person name="Rouze P."/>
            <person name="Sanders I.R."/>
            <person name="Stajich J.E."/>
            <person name="Tunlid A."/>
            <person name="Tuskan G."/>
            <person name="Grigoriev I.V."/>
        </authorList>
    </citation>
    <scope>NUCLEOTIDE SEQUENCE [LARGE SCALE GENOMIC DNA]</scope>
    <source>
        <strain evidence="3">S238N-H82 / ATCC MYA-4686</strain>
    </source>
</reference>
<dbReference type="Proteomes" id="UP000001194">
    <property type="component" value="Unassembled WGS sequence"/>
</dbReference>
<gene>
    <name evidence="2" type="ORF">LACBIDRAFT_301050</name>
</gene>
<evidence type="ECO:0000256" key="1">
    <source>
        <dbReference type="SAM" id="MobiDB-lite"/>
    </source>
</evidence>
<proteinExistence type="predicted"/>
<protein>
    <submittedName>
        <fullName evidence="2">Predicted protein</fullName>
    </submittedName>
</protein>
<dbReference type="HOGENOM" id="CLU_109884_0_0_1"/>
<organism evidence="3">
    <name type="scientific">Laccaria bicolor (strain S238N-H82 / ATCC MYA-4686)</name>
    <name type="common">Bicoloured deceiver</name>
    <name type="synonym">Laccaria laccata var. bicolor</name>
    <dbReference type="NCBI Taxonomy" id="486041"/>
    <lineage>
        <taxon>Eukaryota</taxon>
        <taxon>Fungi</taxon>
        <taxon>Dikarya</taxon>
        <taxon>Basidiomycota</taxon>
        <taxon>Agaricomycotina</taxon>
        <taxon>Agaricomycetes</taxon>
        <taxon>Agaricomycetidae</taxon>
        <taxon>Agaricales</taxon>
        <taxon>Agaricineae</taxon>
        <taxon>Hydnangiaceae</taxon>
        <taxon>Laccaria</taxon>
    </lineage>
</organism>
<dbReference type="RefSeq" id="XP_001873362.1">
    <property type="nucleotide sequence ID" value="XM_001873327.1"/>
</dbReference>
<evidence type="ECO:0000313" key="3">
    <source>
        <dbReference type="Proteomes" id="UP000001194"/>
    </source>
</evidence>